<keyword evidence="1" id="KW-1133">Transmembrane helix</keyword>
<evidence type="ECO:0000256" key="1">
    <source>
        <dbReference type="SAM" id="Phobius"/>
    </source>
</evidence>
<name>A0A653UW67_BACAB</name>
<sequence length="110" mass="12672">MLETLPDWFWALYYLFFLATLGTAIFSVVKNKHRGLSILTIGFTVTIPIISLINSIGRVEGMNEFEHLFSQLRQGAVWSIFTVIGYIFLLVWWVLILFKSKSKNKVIVSN</sequence>
<feature type="transmembrane region" description="Helical" evidence="1">
    <location>
        <begin position="76"/>
        <end position="98"/>
    </location>
</feature>
<dbReference type="Proteomes" id="UP000433089">
    <property type="component" value="Unassembled WGS sequence"/>
</dbReference>
<keyword evidence="1" id="KW-0472">Membrane</keyword>
<proteinExistence type="predicted"/>
<keyword evidence="1" id="KW-0812">Transmembrane</keyword>
<dbReference type="EMBL" id="CABWLH010000009">
    <property type="protein sequence ID" value="VXB98219.1"/>
    <property type="molecule type" value="Genomic_DNA"/>
</dbReference>
<reference evidence="2 3" key="1">
    <citation type="submission" date="2019-10" db="EMBL/GenBank/DDBJ databases">
        <authorList>
            <person name="Karimi E."/>
        </authorList>
    </citation>
    <scope>NUCLEOTIDE SEQUENCE [LARGE SCALE GENOMIC DNA]</scope>
    <source>
        <strain evidence="2">Bacillus sp. 348</strain>
    </source>
</reference>
<gene>
    <name evidence="2" type="ORF">BACI348_42026</name>
</gene>
<evidence type="ECO:0000313" key="2">
    <source>
        <dbReference type="EMBL" id="VXB98219.1"/>
    </source>
</evidence>
<protein>
    <submittedName>
        <fullName evidence="2">Uncharacterized protein</fullName>
    </submittedName>
</protein>
<evidence type="ECO:0000313" key="3">
    <source>
        <dbReference type="Proteomes" id="UP000433089"/>
    </source>
</evidence>
<accession>A0A653UW67</accession>
<dbReference type="RefSeq" id="WP_025207837.1">
    <property type="nucleotide sequence ID" value="NZ_CP043559.1"/>
</dbReference>
<feature type="transmembrane region" description="Helical" evidence="1">
    <location>
        <begin position="12"/>
        <end position="29"/>
    </location>
</feature>
<organism evidence="2 3">
    <name type="scientific">Bacillus altitudinis</name>
    <dbReference type="NCBI Taxonomy" id="293387"/>
    <lineage>
        <taxon>Bacteria</taxon>
        <taxon>Bacillati</taxon>
        <taxon>Bacillota</taxon>
        <taxon>Bacilli</taxon>
        <taxon>Bacillales</taxon>
        <taxon>Bacillaceae</taxon>
        <taxon>Bacillus</taxon>
    </lineage>
</organism>
<feature type="transmembrane region" description="Helical" evidence="1">
    <location>
        <begin position="36"/>
        <end position="56"/>
    </location>
</feature>
<dbReference type="AlphaFoldDB" id="A0A653UW67"/>